<evidence type="ECO:0000313" key="5">
    <source>
        <dbReference type="EMBL" id="WEJ61846.1"/>
    </source>
</evidence>
<organism evidence="5 6">
    <name type="scientific">Thiomicrorhabdus lithotrophica</name>
    <dbReference type="NCBI Taxonomy" id="2949997"/>
    <lineage>
        <taxon>Bacteria</taxon>
        <taxon>Pseudomonadati</taxon>
        <taxon>Pseudomonadota</taxon>
        <taxon>Gammaproteobacteria</taxon>
        <taxon>Thiotrichales</taxon>
        <taxon>Piscirickettsiaceae</taxon>
        <taxon>Thiomicrorhabdus</taxon>
    </lineage>
</organism>
<evidence type="ECO:0000259" key="4">
    <source>
        <dbReference type="Pfam" id="PF03441"/>
    </source>
</evidence>
<dbReference type="PANTHER" id="PTHR11455">
    <property type="entry name" value="CRYPTOCHROME"/>
    <property type="match status" value="1"/>
</dbReference>
<protein>
    <submittedName>
        <fullName evidence="5">DNA photolyase</fullName>
    </submittedName>
</protein>
<proteinExistence type="predicted"/>
<keyword evidence="6" id="KW-1185">Reference proteome</keyword>
<dbReference type="Pfam" id="PF03441">
    <property type="entry name" value="FAD_binding_7"/>
    <property type="match status" value="1"/>
</dbReference>
<evidence type="ECO:0000256" key="1">
    <source>
        <dbReference type="ARBA" id="ARBA00001974"/>
    </source>
</evidence>
<dbReference type="InterPro" id="IPR002081">
    <property type="entry name" value="Cryptochrome/DNA_photolyase_1"/>
</dbReference>
<dbReference type="PANTHER" id="PTHR11455:SF18">
    <property type="entry name" value="SI:CH1073-390K14.1"/>
    <property type="match status" value="1"/>
</dbReference>
<sequence>MLFYETLLNGKFVPVTLEGKNPRERFTDWMLLEQPFISSPIEGGMKQAQEKLKALDFSAYHKTRNYLDGAVSGLSPYIEHGLIQPDEVLKFIDTNNARIEAYHFLQQLSWRAFFEQKYLEDPSLIWKDAGEYKTGFTAADYADVMPDDIIKGQTPVAVINQFIEELYQTGYLHNHARLYLAAYVVHWRRVKWQAGAKWMLSHLLDGNLASNNYSWQWVASTGSTKPYIFNLDNVIEFANQKYKTQRTLNVDIDKSYETLKQQLFPQIVESQNEKGH</sequence>
<evidence type="ECO:0000256" key="2">
    <source>
        <dbReference type="ARBA" id="ARBA00022630"/>
    </source>
</evidence>
<comment type="cofactor">
    <cofactor evidence="1">
        <name>FAD</name>
        <dbReference type="ChEBI" id="CHEBI:57692"/>
    </cofactor>
</comment>
<dbReference type="RefSeq" id="WP_275594105.1">
    <property type="nucleotide sequence ID" value="NZ_CP102381.1"/>
</dbReference>
<reference evidence="5 6" key="1">
    <citation type="submission" date="2022-06" db="EMBL/GenBank/DDBJ databases">
        <title>Thiomicrohabdus sp. nov, an obligately chemolithoautotrophic, sulfur-oxidizing bacterium isolated from beach of Guanyin Mountain. Amoy.</title>
        <authorList>
            <person name="Zhu H."/>
        </authorList>
    </citation>
    <scope>NUCLEOTIDE SEQUENCE [LARGE SCALE GENOMIC DNA]</scope>
    <source>
        <strain evidence="5 6">XGS-01</strain>
    </source>
</reference>
<dbReference type="Gene3D" id="1.25.40.80">
    <property type="match status" value="1"/>
</dbReference>
<dbReference type="EMBL" id="CP102381">
    <property type="protein sequence ID" value="WEJ61846.1"/>
    <property type="molecule type" value="Genomic_DNA"/>
</dbReference>
<evidence type="ECO:0000313" key="6">
    <source>
        <dbReference type="Proteomes" id="UP001222275"/>
    </source>
</evidence>
<name>A0ABY8CBA0_9GAMM</name>
<dbReference type="SUPFAM" id="SSF48173">
    <property type="entry name" value="Cryptochrome/photolyase FAD-binding domain"/>
    <property type="match status" value="1"/>
</dbReference>
<dbReference type="InterPro" id="IPR036134">
    <property type="entry name" value="Crypto/Photolyase_FAD-like_sf"/>
</dbReference>
<evidence type="ECO:0000256" key="3">
    <source>
        <dbReference type="ARBA" id="ARBA00022827"/>
    </source>
</evidence>
<dbReference type="Gene3D" id="1.10.579.10">
    <property type="entry name" value="DNA Cyclobutane Dipyrimidine Photolyase, subunit A, domain 3"/>
    <property type="match status" value="1"/>
</dbReference>
<feature type="domain" description="Cryptochrome/DNA photolyase FAD-binding" evidence="4">
    <location>
        <begin position="104"/>
        <end position="240"/>
    </location>
</feature>
<dbReference type="Proteomes" id="UP001222275">
    <property type="component" value="Chromosome"/>
</dbReference>
<gene>
    <name evidence="5" type="ORF">NR989_07435</name>
</gene>
<dbReference type="InterPro" id="IPR005101">
    <property type="entry name" value="Cryptochr/Photolyase_FAD-bd"/>
</dbReference>
<keyword evidence="3" id="KW-0274">FAD</keyword>
<keyword evidence="2" id="KW-0285">Flavoprotein</keyword>
<accession>A0ABY8CBA0</accession>